<reference evidence="1" key="1">
    <citation type="submission" date="2014-01" db="EMBL/GenBank/DDBJ databases">
        <authorList>
            <person name="Brown-Elliot B."/>
            <person name="Wallace R."/>
            <person name="Lenaerts A."/>
            <person name="Ordway D."/>
            <person name="DeGroote M.A."/>
            <person name="Parker T."/>
            <person name="Sizemore C."/>
            <person name="Tallon L.J."/>
            <person name="Sadzewicz L.K."/>
            <person name="Sengamalay N."/>
            <person name="Fraser C.M."/>
            <person name="Hine E."/>
            <person name="Shefchek K.A."/>
            <person name="Das S.P."/>
            <person name="Tettelin H."/>
        </authorList>
    </citation>
    <scope>NUCLEOTIDE SEQUENCE [LARGE SCALE GENOMIC DNA]</scope>
    <source>
        <strain evidence="1">4042</strain>
    </source>
</reference>
<dbReference type="EMBL" id="JAOB01000081">
    <property type="protein sequence ID" value="EUA13631.1"/>
    <property type="molecule type" value="Genomic_DNA"/>
</dbReference>
<organism evidence="1">
    <name type="scientific">Mycobacterium xenopi 4042</name>
    <dbReference type="NCBI Taxonomy" id="1299334"/>
    <lineage>
        <taxon>Bacteria</taxon>
        <taxon>Bacillati</taxon>
        <taxon>Actinomycetota</taxon>
        <taxon>Actinomycetes</taxon>
        <taxon>Mycobacteriales</taxon>
        <taxon>Mycobacteriaceae</taxon>
        <taxon>Mycobacterium</taxon>
    </lineage>
</organism>
<name>X7Z3L1_MYCXE</name>
<gene>
    <name evidence="1" type="ORF">I553_6750</name>
</gene>
<comment type="caution">
    <text evidence="1">The sequence shown here is derived from an EMBL/GenBank/DDBJ whole genome shotgun (WGS) entry which is preliminary data.</text>
</comment>
<sequence length="47" mass="5498">MYVDNHDAVAARLVELYYLHRLRTVEPGYLYRAHRALPVASELSLVR</sequence>
<proteinExistence type="predicted"/>
<dbReference type="AlphaFoldDB" id="X7Z3L1"/>
<dbReference type="PATRIC" id="fig|1299334.3.peg.8518"/>
<evidence type="ECO:0000313" key="1">
    <source>
        <dbReference type="EMBL" id="EUA13631.1"/>
    </source>
</evidence>
<protein>
    <submittedName>
        <fullName evidence="1">Uncharacterized protein</fullName>
    </submittedName>
</protein>
<accession>X7Z3L1</accession>